<comment type="caution">
    <text evidence="1">The sequence shown here is derived from an EMBL/GenBank/DDBJ whole genome shotgun (WGS) entry which is preliminary data.</text>
</comment>
<dbReference type="Proteomes" id="UP000292262">
    <property type="component" value="Unassembled WGS sequence"/>
</dbReference>
<protein>
    <submittedName>
        <fullName evidence="1">Uncharacterized protein</fullName>
    </submittedName>
</protein>
<dbReference type="AlphaFoldDB" id="A0A4Q7NZ13"/>
<name>A0A4Q7NZ13_9FLAO</name>
<accession>A0A4Q7NZ13</accession>
<keyword evidence="2" id="KW-1185">Reference proteome</keyword>
<dbReference type="RefSeq" id="WP_130287177.1">
    <property type="nucleotide sequence ID" value="NZ_SGXE01000003.1"/>
</dbReference>
<evidence type="ECO:0000313" key="2">
    <source>
        <dbReference type="Proteomes" id="UP000292262"/>
    </source>
</evidence>
<gene>
    <name evidence="1" type="ORF">EV197_2635</name>
</gene>
<dbReference type="OrthoDB" id="1147965at2"/>
<sequence length="182" mass="21703">MIQLQLGHPKIIDHGQIEIEKVNDAFLKLFHTNEESCFLFWDGIPIRFRYREDFYHCFNEILAMCWMLEKEKEGKTKATLTNQVMKITLKLFWKDDRLEIDALFEAHEELYSKYVEVLNTKNSITISKQSFLFEWNTLLKQFIEVLQQGEVTIKQDTENRKLELLKQVENSIKGYGKLYVNA</sequence>
<proteinExistence type="predicted"/>
<organism evidence="1 2">
    <name type="scientific">Aquimarina brevivitae</name>
    <dbReference type="NCBI Taxonomy" id="323412"/>
    <lineage>
        <taxon>Bacteria</taxon>
        <taxon>Pseudomonadati</taxon>
        <taxon>Bacteroidota</taxon>
        <taxon>Flavobacteriia</taxon>
        <taxon>Flavobacteriales</taxon>
        <taxon>Flavobacteriaceae</taxon>
        <taxon>Aquimarina</taxon>
    </lineage>
</organism>
<evidence type="ECO:0000313" key="1">
    <source>
        <dbReference type="EMBL" id="RZS92497.1"/>
    </source>
</evidence>
<dbReference type="EMBL" id="SGXE01000003">
    <property type="protein sequence ID" value="RZS92497.1"/>
    <property type="molecule type" value="Genomic_DNA"/>
</dbReference>
<reference evidence="1 2" key="1">
    <citation type="submission" date="2019-02" db="EMBL/GenBank/DDBJ databases">
        <title>Genomic Encyclopedia of Type Strains, Phase IV (KMG-IV): sequencing the most valuable type-strain genomes for metagenomic binning, comparative biology and taxonomic classification.</title>
        <authorList>
            <person name="Goeker M."/>
        </authorList>
    </citation>
    <scope>NUCLEOTIDE SEQUENCE [LARGE SCALE GENOMIC DNA]</scope>
    <source>
        <strain evidence="1 2">DSM 17196</strain>
    </source>
</reference>